<reference evidence="2 3" key="1">
    <citation type="submission" date="2022-03" db="EMBL/GenBank/DDBJ databases">
        <authorList>
            <person name="Macdonald S."/>
            <person name="Ahmed S."/>
            <person name="Newling K."/>
        </authorList>
    </citation>
    <scope>NUCLEOTIDE SEQUENCE [LARGE SCALE GENOMIC DNA]</scope>
</reference>
<feature type="compositionally biased region" description="Polar residues" evidence="1">
    <location>
        <begin position="73"/>
        <end position="93"/>
    </location>
</feature>
<name>A0ABC8IVD3_ERUVS</name>
<keyword evidence="3" id="KW-1185">Reference proteome</keyword>
<organism evidence="2 3">
    <name type="scientific">Eruca vesicaria subsp. sativa</name>
    <name type="common">Garden rocket</name>
    <name type="synonym">Eruca sativa</name>
    <dbReference type="NCBI Taxonomy" id="29727"/>
    <lineage>
        <taxon>Eukaryota</taxon>
        <taxon>Viridiplantae</taxon>
        <taxon>Streptophyta</taxon>
        <taxon>Embryophyta</taxon>
        <taxon>Tracheophyta</taxon>
        <taxon>Spermatophyta</taxon>
        <taxon>Magnoliopsida</taxon>
        <taxon>eudicotyledons</taxon>
        <taxon>Gunneridae</taxon>
        <taxon>Pentapetalae</taxon>
        <taxon>rosids</taxon>
        <taxon>malvids</taxon>
        <taxon>Brassicales</taxon>
        <taxon>Brassicaceae</taxon>
        <taxon>Brassiceae</taxon>
        <taxon>Eruca</taxon>
    </lineage>
</organism>
<protein>
    <submittedName>
        <fullName evidence="2">Uncharacterized protein</fullName>
    </submittedName>
</protein>
<feature type="compositionally biased region" description="Polar residues" evidence="1">
    <location>
        <begin position="40"/>
        <end position="65"/>
    </location>
</feature>
<evidence type="ECO:0000256" key="1">
    <source>
        <dbReference type="SAM" id="MobiDB-lite"/>
    </source>
</evidence>
<dbReference type="Proteomes" id="UP001642260">
    <property type="component" value="Unassembled WGS sequence"/>
</dbReference>
<evidence type="ECO:0000313" key="2">
    <source>
        <dbReference type="EMBL" id="CAH8302852.1"/>
    </source>
</evidence>
<proteinExistence type="predicted"/>
<sequence length="107" mass="11599">MIILRSNDMGYCVRVVKRSFKHGTQRARVARKEILDNRRTTGLTTSNRGPHIETQSSPTSVILSGSGNGPHPASNSIGKIGNQEGSQRSTNISARKRKTLGSPPLCD</sequence>
<accession>A0ABC8IVD3</accession>
<dbReference type="EMBL" id="CAKOAT010057600">
    <property type="protein sequence ID" value="CAH8302852.1"/>
    <property type="molecule type" value="Genomic_DNA"/>
</dbReference>
<evidence type="ECO:0000313" key="3">
    <source>
        <dbReference type="Proteomes" id="UP001642260"/>
    </source>
</evidence>
<comment type="caution">
    <text evidence="2">The sequence shown here is derived from an EMBL/GenBank/DDBJ whole genome shotgun (WGS) entry which is preliminary data.</text>
</comment>
<feature type="region of interest" description="Disordered" evidence="1">
    <location>
        <begin position="31"/>
        <end position="107"/>
    </location>
</feature>
<gene>
    <name evidence="2" type="ORF">ERUC_LOCUS3281</name>
</gene>
<dbReference type="AlphaFoldDB" id="A0ABC8IVD3"/>